<name>A0A5F8GBM6_MONDO</name>
<dbReference type="GO" id="GO:0042105">
    <property type="term" value="C:alpha-beta T cell receptor complex"/>
    <property type="evidence" value="ECO:0000318"/>
    <property type="project" value="GO_Central"/>
</dbReference>
<dbReference type="Ensembl" id="ENSMODT00000079358.1">
    <property type="protein sequence ID" value="ENSMODP00000044938.1"/>
    <property type="gene ID" value="ENSMODG00000040159.1"/>
</dbReference>
<organism evidence="4 5">
    <name type="scientific">Monodelphis domestica</name>
    <name type="common">Gray short-tailed opossum</name>
    <dbReference type="NCBI Taxonomy" id="13616"/>
    <lineage>
        <taxon>Eukaryota</taxon>
        <taxon>Metazoa</taxon>
        <taxon>Chordata</taxon>
        <taxon>Craniata</taxon>
        <taxon>Vertebrata</taxon>
        <taxon>Euteleostomi</taxon>
        <taxon>Mammalia</taxon>
        <taxon>Metatheria</taxon>
        <taxon>Didelphimorphia</taxon>
        <taxon>Didelphidae</taxon>
        <taxon>Monodelphis</taxon>
    </lineage>
</organism>
<evidence type="ECO:0000256" key="1">
    <source>
        <dbReference type="ARBA" id="ARBA00023157"/>
    </source>
</evidence>
<dbReference type="InterPro" id="IPR050160">
    <property type="entry name" value="MHC/Immunoglobulin"/>
</dbReference>
<dbReference type="Proteomes" id="UP000002280">
    <property type="component" value="Chromosome 3"/>
</dbReference>
<dbReference type="InterPro" id="IPR036179">
    <property type="entry name" value="Ig-like_dom_sf"/>
</dbReference>
<evidence type="ECO:0000313" key="5">
    <source>
        <dbReference type="Proteomes" id="UP000002280"/>
    </source>
</evidence>
<dbReference type="FunFam" id="2.60.40.10:FF:001690">
    <property type="entry name" value="Immunoglobulin heavy constant epsilon"/>
    <property type="match status" value="1"/>
</dbReference>
<dbReference type="InterPro" id="IPR013783">
    <property type="entry name" value="Ig-like_fold"/>
</dbReference>
<dbReference type="InParanoid" id="A0A5F8GBM6"/>
<dbReference type="GO" id="GO:0002376">
    <property type="term" value="P:immune system process"/>
    <property type="evidence" value="ECO:0007669"/>
    <property type="project" value="UniProtKB-ARBA"/>
</dbReference>
<keyword evidence="2" id="KW-0393">Immunoglobulin domain</keyword>
<reference evidence="4" key="2">
    <citation type="submission" date="2025-08" db="UniProtKB">
        <authorList>
            <consortium name="Ensembl"/>
        </authorList>
    </citation>
    <scope>IDENTIFICATION</scope>
</reference>
<dbReference type="Gene3D" id="2.60.40.10">
    <property type="entry name" value="Immunoglobulins"/>
    <property type="match status" value="1"/>
</dbReference>
<keyword evidence="1" id="KW-1015">Disulfide bond</keyword>
<dbReference type="AlphaFoldDB" id="A0A5F8GBM6"/>
<dbReference type="GeneTree" id="ENSGT00940000153307"/>
<reference evidence="4" key="3">
    <citation type="submission" date="2025-09" db="UniProtKB">
        <authorList>
            <consortium name="Ensembl"/>
        </authorList>
    </citation>
    <scope>IDENTIFICATION</scope>
</reference>
<dbReference type="Bgee" id="ENSMODG00000040159">
    <property type="expression patterns" value="Expressed in lung and 10 other cell types or tissues"/>
</dbReference>
<keyword evidence="5" id="KW-1185">Reference proteome</keyword>
<dbReference type="PROSITE" id="PS50835">
    <property type="entry name" value="IG_LIKE"/>
    <property type="match status" value="1"/>
</dbReference>
<dbReference type="FunCoup" id="A0A5F8GBM6">
    <property type="interactions" value="127"/>
</dbReference>
<dbReference type="SUPFAM" id="SSF48726">
    <property type="entry name" value="Immunoglobulin"/>
    <property type="match status" value="1"/>
</dbReference>
<dbReference type="PANTHER" id="PTHR19944:SF98">
    <property type="entry name" value="IG-LIKE DOMAIN-CONTAINING PROTEIN"/>
    <property type="match status" value="1"/>
</dbReference>
<protein>
    <recommendedName>
        <fullName evidence="3">Ig-like domain-containing protein</fullName>
    </recommendedName>
</protein>
<proteinExistence type="predicted"/>
<dbReference type="InterPro" id="IPR003006">
    <property type="entry name" value="Ig/MHC_CS"/>
</dbReference>
<sequence length="130" mass="13915">TGRFLCGSASQCYVFGAGTKLTVTGQPKASPMVMAYGPSQDELITPTATLTCLISGFYPESLDVAWTKNGSPVSSGVHTSRPVRQTDNKYSASSYLSVNPNQWRGNAVYICKVTHEGQVIQKELSASQCT</sequence>
<dbReference type="Pfam" id="PF07654">
    <property type="entry name" value="C1-set"/>
    <property type="match status" value="1"/>
</dbReference>
<dbReference type="PANTHER" id="PTHR19944">
    <property type="entry name" value="MHC CLASS II-RELATED"/>
    <property type="match status" value="1"/>
</dbReference>
<evidence type="ECO:0000256" key="2">
    <source>
        <dbReference type="ARBA" id="ARBA00023319"/>
    </source>
</evidence>
<dbReference type="InterPro" id="IPR007110">
    <property type="entry name" value="Ig-like_dom"/>
</dbReference>
<evidence type="ECO:0000259" key="3">
    <source>
        <dbReference type="PROSITE" id="PS50835"/>
    </source>
</evidence>
<dbReference type="SMART" id="SM00407">
    <property type="entry name" value="IGc1"/>
    <property type="match status" value="1"/>
</dbReference>
<dbReference type="OMA" id="TINSCDW"/>
<accession>A0A5F8GBM6</accession>
<reference evidence="4 5" key="1">
    <citation type="journal article" date="2007" name="Nature">
        <title>Genome of the marsupial Monodelphis domestica reveals innovation in non-coding sequences.</title>
        <authorList>
            <person name="Mikkelsen T.S."/>
            <person name="Wakefield M.J."/>
            <person name="Aken B."/>
            <person name="Amemiya C.T."/>
            <person name="Chang J.L."/>
            <person name="Duke S."/>
            <person name="Garber M."/>
            <person name="Gentles A.J."/>
            <person name="Goodstadt L."/>
            <person name="Heger A."/>
            <person name="Jurka J."/>
            <person name="Kamal M."/>
            <person name="Mauceli E."/>
            <person name="Searle S.M."/>
            <person name="Sharpe T."/>
            <person name="Baker M.L."/>
            <person name="Batzer M.A."/>
            <person name="Benos P.V."/>
            <person name="Belov K."/>
            <person name="Clamp M."/>
            <person name="Cook A."/>
            <person name="Cuff J."/>
            <person name="Das R."/>
            <person name="Davidow L."/>
            <person name="Deakin J.E."/>
            <person name="Fazzari M.J."/>
            <person name="Glass J.L."/>
            <person name="Grabherr M."/>
            <person name="Greally J.M."/>
            <person name="Gu W."/>
            <person name="Hore T.A."/>
            <person name="Huttley G.A."/>
            <person name="Kleber M."/>
            <person name="Jirtle R.L."/>
            <person name="Koina E."/>
            <person name="Lee J.T."/>
            <person name="Mahony S."/>
            <person name="Marra M.A."/>
            <person name="Miller R.D."/>
            <person name="Nicholls R.D."/>
            <person name="Oda M."/>
            <person name="Papenfuss A.T."/>
            <person name="Parra Z.E."/>
            <person name="Pollock D.D."/>
            <person name="Ray D.A."/>
            <person name="Schein J.E."/>
            <person name="Speed T.P."/>
            <person name="Thompson K."/>
            <person name="VandeBerg J.L."/>
            <person name="Wade C.M."/>
            <person name="Walker J.A."/>
            <person name="Waters P.D."/>
            <person name="Webber C."/>
            <person name="Weidman J.R."/>
            <person name="Xie X."/>
            <person name="Zody M.C."/>
            <person name="Baldwin J."/>
            <person name="Abdouelleil A."/>
            <person name="Abdulkadir J."/>
            <person name="Abebe A."/>
            <person name="Abera B."/>
            <person name="Abreu J."/>
            <person name="Acer S.C."/>
            <person name="Aftuck L."/>
            <person name="Alexander A."/>
            <person name="An P."/>
            <person name="Anderson E."/>
            <person name="Anderson S."/>
            <person name="Arachi H."/>
            <person name="Azer M."/>
            <person name="Bachantsang P."/>
            <person name="Barry A."/>
            <person name="Bayul T."/>
            <person name="Berlin A."/>
            <person name="Bessette D."/>
            <person name="Bloom T."/>
            <person name="Bloom T."/>
            <person name="Boguslavskiy L."/>
            <person name="Bonnet C."/>
            <person name="Boukhgalter B."/>
            <person name="Bourzgui I."/>
            <person name="Brown A."/>
            <person name="Cahill P."/>
            <person name="Channer S."/>
            <person name="Cheshatsang Y."/>
            <person name="Chuda L."/>
            <person name="Citroen M."/>
            <person name="Collymore A."/>
            <person name="Cooke P."/>
            <person name="Costello M."/>
            <person name="D'Aco K."/>
            <person name="Daza R."/>
            <person name="De Haan G."/>
            <person name="DeGray S."/>
            <person name="DeMaso C."/>
            <person name="Dhargay N."/>
            <person name="Dooley K."/>
            <person name="Dooley E."/>
            <person name="Doricent M."/>
            <person name="Dorje P."/>
            <person name="Dorjee K."/>
            <person name="Dupes A."/>
            <person name="Elong R."/>
            <person name="Falk J."/>
            <person name="Farina A."/>
            <person name="Faro S."/>
            <person name="Ferguson D."/>
            <person name="Fisher S."/>
            <person name="Foley C.D."/>
            <person name="Franke A."/>
            <person name="Friedrich D."/>
            <person name="Gadbois L."/>
            <person name="Gearin G."/>
            <person name="Gearin C.R."/>
            <person name="Giannoukos G."/>
            <person name="Goode T."/>
            <person name="Graham J."/>
            <person name="Grandbois E."/>
            <person name="Grewal S."/>
            <person name="Gyaltsen K."/>
            <person name="Hafez N."/>
            <person name="Hagos B."/>
            <person name="Hall J."/>
            <person name="Henson C."/>
            <person name="Hollinger A."/>
            <person name="Honan T."/>
            <person name="Huard M.D."/>
            <person name="Hughes L."/>
            <person name="Hurhula B."/>
            <person name="Husby M.E."/>
            <person name="Kamat A."/>
            <person name="Kanga B."/>
            <person name="Kashin S."/>
            <person name="Khazanovich D."/>
            <person name="Kisner P."/>
            <person name="Lance K."/>
            <person name="Lara M."/>
            <person name="Lee W."/>
            <person name="Lennon N."/>
            <person name="Letendre F."/>
            <person name="LeVine R."/>
            <person name="Lipovsky A."/>
            <person name="Liu X."/>
            <person name="Liu J."/>
            <person name="Liu S."/>
            <person name="Lokyitsang T."/>
            <person name="Lokyitsang Y."/>
            <person name="Lubonja R."/>
            <person name="Lui A."/>
            <person name="MacDonald P."/>
            <person name="Magnisalis V."/>
            <person name="Maru K."/>
            <person name="Matthews C."/>
            <person name="McCusker W."/>
            <person name="McDonough S."/>
            <person name="Mehta T."/>
            <person name="Meldrim J."/>
            <person name="Meneus L."/>
            <person name="Mihai O."/>
            <person name="Mihalev A."/>
            <person name="Mihova T."/>
            <person name="Mittelman R."/>
            <person name="Mlenga V."/>
            <person name="Montmayeur A."/>
            <person name="Mulrain L."/>
            <person name="Navidi A."/>
            <person name="Naylor J."/>
            <person name="Negash T."/>
            <person name="Nguyen T."/>
            <person name="Nguyen N."/>
            <person name="Nicol R."/>
            <person name="Norbu C."/>
            <person name="Norbu N."/>
            <person name="Novod N."/>
            <person name="O'Neill B."/>
            <person name="Osman S."/>
            <person name="Markiewicz E."/>
            <person name="Oyono O.L."/>
            <person name="Patti C."/>
            <person name="Phunkhang P."/>
            <person name="Pierre F."/>
            <person name="Priest M."/>
            <person name="Raghuraman S."/>
            <person name="Rege F."/>
            <person name="Reyes R."/>
            <person name="Rise C."/>
            <person name="Rogov P."/>
            <person name="Ross K."/>
            <person name="Ryan E."/>
            <person name="Settipalli S."/>
            <person name="Shea T."/>
            <person name="Sherpa N."/>
            <person name="Shi L."/>
            <person name="Shih D."/>
            <person name="Sparrow T."/>
            <person name="Spaulding J."/>
            <person name="Stalker J."/>
            <person name="Stange-Thomann N."/>
            <person name="Stavropoulos S."/>
            <person name="Stone C."/>
            <person name="Strader C."/>
            <person name="Tesfaye S."/>
            <person name="Thomson T."/>
            <person name="Thoulutsang Y."/>
            <person name="Thoulutsang D."/>
            <person name="Topham K."/>
            <person name="Topping I."/>
            <person name="Tsamla T."/>
            <person name="Vassiliev H."/>
            <person name="Vo A."/>
            <person name="Wangchuk T."/>
            <person name="Wangdi T."/>
            <person name="Weiand M."/>
            <person name="Wilkinson J."/>
            <person name="Wilson A."/>
            <person name="Yadav S."/>
            <person name="Young G."/>
            <person name="Yu Q."/>
            <person name="Zembek L."/>
            <person name="Zhong D."/>
            <person name="Zimmer A."/>
            <person name="Zwirko Z."/>
            <person name="Jaffe D.B."/>
            <person name="Alvarez P."/>
            <person name="Brockman W."/>
            <person name="Butler J."/>
            <person name="Chin C."/>
            <person name="Gnerre S."/>
            <person name="MacCallum I."/>
            <person name="Graves J.A."/>
            <person name="Ponting C.P."/>
            <person name="Breen M."/>
            <person name="Samollow P.B."/>
            <person name="Lander E.S."/>
            <person name="Lindblad-Toh K."/>
        </authorList>
    </citation>
    <scope>NUCLEOTIDE SEQUENCE [LARGE SCALE GENOMIC DNA]</scope>
</reference>
<evidence type="ECO:0000313" key="4">
    <source>
        <dbReference type="Ensembl" id="ENSMODP00000044938.1"/>
    </source>
</evidence>
<feature type="domain" description="Ig-like" evidence="3">
    <location>
        <begin position="27"/>
        <end position="125"/>
    </location>
</feature>
<dbReference type="InterPro" id="IPR003597">
    <property type="entry name" value="Ig_C1-set"/>
</dbReference>
<dbReference type="PROSITE" id="PS00290">
    <property type="entry name" value="IG_MHC"/>
    <property type="match status" value="1"/>
</dbReference>
<dbReference type="STRING" id="13616.ENSMODP00000044938"/>